<dbReference type="InterPro" id="IPR017451">
    <property type="entry name" value="F-box-assoc_interact_dom"/>
</dbReference>
<dbReference type="InterPro" id="IPR006527">
    <property type="entry name" value="F-box-assoc_dom_typ1"/>
</dbReference>
<dbReference type="InterPro" id="IPR001810">
    <property type="entry name" value="F-box_dom"/>
</dbReference>
<reference evidence="4" key="1">
    <citation type="submission" date="2013-01" db="EMBL/GenBank/DDBJ databases">
        <title>Draft Genome Sequence of a Mulberry Tree, Morus notabilis C.K. Schneid.</title>
        <authorList>
            <person name="He N."/>
            <person name="Zhao S."/>
        </authorList>
    </citation>
    <scope>NUCLEOTIDE SEQUENCE</scope>
</reference>
<proteinExistence type="predicted"/>
<feature type="domain" description="F-box" evidence="2">
    <location>
        <begin position="1"/>
        <end position="44"/>
    </location>
</feature>
<feature type="region of interest" description="Disordered" evidence="1">
    <location>
        <begin position="360"/>
        <end position="386"/>
    </location>
</feature>
<evidence type="ECO:0000313" key="3">
    <source>
        <dbReference type="EMBL" id="EXB41588.1"/>
    </source>
</evidence>
<dbReference type="Proteomes" id="UP000030645">
    <property type="component" value="Unassembled WGS sequence"/>
</dbReference>
<evidence type="ECO:0000259" key="2">
    <source>
        <dbReference type="PROSITE" id="PS50181"/>
    </source>
</evidence>
<feature type="compositionally biased region" description="Basic residues" evidence="1">
    <location>
        <begin position="374"/>
        <end position="386"/>
    </location>
</feature>
<dbReference type="SMART" id="SM00256">
    <property type="entry name" value="FBOX"/>
    <property type="match status" value="1"/>
</dbReference>
<protein>
    <submittedName>
        <fullName evidence="3">F-box protein</fullName>
    </submittedName>
</protein>
<dbReference type="Gene3D" id="1.20.1280.50">
    <property type="match status" value="1"/>
</dbReference>
<sequence>MATSLPPEVIVGVLCRLTVKDLLRCRPVCRSWRSLIDGPDFIKLHLNHSMETSSNLGLILNSGDRELHCLDLDTLHPPLRLNYLPVVNDGDRIEILGCCNGVLALANASGLMALWNPSTRRYTKMSLSDVIESPSRAVFDFGAAGFGYDSVNDDYKLFRVFHLKDLGINRSLSEAKLYSVKAKAWKTVSDFPYHYYGYQRGNAVLANGALHWLVGEKPELDSLFSVVAFDLVSEQYCDIPLPGYKDKNFYANLGELGGWLSVTKSYNPVEIWVMKEYGCKGSWTMLFSVMPTYVTGPFNYAEPVAYLKSSDQVVLDLGGEKIALYDLEKKRIKTLSIFGVPKFVEARFCVQSLVGFDGEKATRKKKAGEDGNKVKKQKQQRGGKKR</sequence>
<accession>W9QX90</accession>
<dbReference type="PANTHER" id="PTHR31672">
    <property type="entry name" value="BNACNNG10540D PROTEIN"/>
    <property type="match status" value="1"/>
</dbReference>
<dbReference type="STRING" id="981085.W9QX90"/>
<dbReference type="SUPFAM" id="SSF81383">
    <property type="entry name" value="F-box domain"/>
    <property type="match status" value="1"/>
</dbReference>
<evidence type="ECO:0000256" key="1">
    <source>
        <dbReference type="SAM" id="MobiDB-lite"/>
    </source>
</evidence>
<organism evidence="3 4">
    <name type="scientific">Morus notabilis</name>
    <dbReference type="NCBI Taxonomy" id="981085"/>
    <lineage>
        <taxon>Eukaryota</taxon>
        <taxon>Viridiplantae</taxon>
        <taxon>Streptophyta</taxon>
        <taxon>Embryophyta</taxon>
        <taxon>Tracheophyta</taxon>
        <taxon>Spermatophyta</taxon>
        <taxon>Magnoliopsida</taxon>
        <taxon>eudicotyledons</taxon>
        <taxon>Gunneridae</taxon>
        <taxon>Pentapetalae</taxon>
        <taxon>rosids</taxon>
        <taxon>fabids</taxon>
        <taxon>Rosales</taxon>
        <taxon>Moraceae</taxon>
        <taxon>Moreae</taxon>
        <taxon>Morus</taxon>
    </lineage>
</organism>
<feature type="compositionally biased region" description="Basic and acidic residues" evidence="1">
    <location>
        <begin position="360"/>
        <end position="373"/>
    </location>
</feature>
<name>W9QX90_9ROSA</name>
<dbReference type="OrthoDB" id="591557at2759"/>
<dbReference type="PROSITE" id="PS50181">
    <property type="entry name" value="FBOX"/>
    <property type="match status" value="1"/>
</dbReference>
<dbReference type="PANTHER" id="PTHR31672:SF13">
    <property type="entry name" value="F-BOX PROTEIN CPR30-LIKE"/>
    <property type="match status" value="1"/>
</dbReference>
<dbReference type="NCBIfam" id="TIGR01640">
    <property type="entry name" value="F_box_assoc_1"/>
    <property type="match status" value="1"/>
</dbReference>
<keyword evidence="4" id="KW-1185">Reference proteome</keyword>
<evidence type="ECO:0000313" key="4">
    <source>
        <dbReference type="Proteomes" id="UP000030645"/>
    </source>
</evidence>
<dbReference type="Pfam" id="PF12937">
    <property type="entry name" value="F-box-like"/>
    <property type="match status" value="1"/>
</dbReference>
<dbReference type="KEGG" id="mnt:21396832"/>
<dbReference type="eggNOG" id="ENOG502QVMN">
    <property type="taxonomic scope" value="Eukaryota"/>
</dbReference>
<dbReference type="Pfam" id="PF07734">
    <property type="entry name" value="FBA_1"/>
    <property type="match status" value="1"/>
</dbReference>
<gene>
    <name evidence="3" type="ORF">L484_013665</name>
</gene>
<dbReference type="InterPro" id="IPR050796">
    <property type="entry name" value="SCF_F-box_component"/>
</dbReference>
<dbReference type="AlphaFoldDB" id="W9QX90"/>
<dbReference type="EMBL" id="KE343797">
    <property type="protein sequence ID" value="EXB41588.1"/>
    <property type="molecule type" value="Genomic_DNA"/>
</dbReference>
<dbReference type="InterPro" id="IPR036047">
    <property type="entry name" value="F-box-like_dom_sf"/>
</dbReference>
<dbReference type="CDD" id="cd22157">
    <property type="entry name" value="F-box_AtFBW1-like"/>
    <property type="match status" value="1"/>
</dbReference>